<accession>A0ABY9QJK9</accession>
<feature type="signal peptide" evidence="1">
    <location>
        <begin position="1"/>
        <end position="22"/>
    </location>
</feature>
<protein>
    <recommendedName>
        <fullName evidence="4">DUF1311 domain-containing protein</fullName>
    </recommendedName>
</protein>
<feature type="chain" id="PRO_5045466587" description="DUF1311 domain-containing protein" evidence="1">
    <location>
        <begin position="23"/>
        <end position="183"/>
    </location>
</feature>
<name>A0ABY9QJK9_9PSED</name>
<dbReference type="RefSeq" id="WP_158020244.1">
    <property type="nucleotide sequence ID" value="NZ_CP132921.1"/>
</dbReference>
<dbReference type="GeneID" id="51821213"/>
<organism evidence="2 3">
    <name type="scientific">Pseudomonas entomophila</name>
    <dbReference type="NCBI Taxonomy" id="312306"/>
    <lineage>
        <taxon>Bacteria</taxon>
        <taxon>Pseudomonadati</taxon>
        <taxon>Pseudomonadota</taxon>
        <taxon>Gammaproteobacteria</taxon>
        <taxon>Pseudomonadales</taxon>
        <taxon>Pseudomonadaceae</taxon>
        <taxon>Pseudomonas</taxon>
    </lineage>
</organism>
<gene>
    <name evidence="2" type="ORF">RAH46_16360</name>
</gene>
<reference evidence="2 3" key="1">
    <citation type="submission" date="2023-08" db="EMBL/GenBank/DDBJ databases">
        <title>Complete Genome Sequence of Pseudomonas entomophila TVIN A01.</title>
        <authorList>
            <person name="Shelke T."/>
            <person name="Mahar N.S."/>
            <person name="Gupta I."/>
            <person name="Gupta V."/>
        </authorList>
    </citation>
    <scope>NUCLEOTIDE SEQUENCE [LARGE SCALE GENOMIC DNA]</scope>
    <source>
        <strain evidence="2 3">TVIN-A01</strain>
    </source>
</reference>
<keyword evidence="1" id="KW-0732">Signal</keyword>
<keyword evidence="3" id="KW-1185">Reference proteome</keyword>
<evidence type="ECO:0000256" key="1">
    <source>
        <dbReference type="SAM" id="SignalP"/>
    </source>
</evidence>
<proteinExistence type="predicted"/>
<dbReference type="Proteomes" id="UP001183127">
    <property type="component" value="Chromosome"/>
</dbReference>
<dbReference type="EMBL" id="CP132921">
    <property type="protein sequence ID" value="WMW03904.1"/>
    <property type="molecule type" value="Genomic_DNA"/>
</dbReference>
<sequence>MKSALKCLLLSLACMVSVTSLADMTTGLSTGAVGFSQAQSNSNNESVEPCDTPETGVYTPILGKVVFPAFASLSNVDVRIWYLEQEGRIPSLINKKACTLEQQARQAWSLRNSFRTAARYAMLDQSEATTLNKTRANLTWSETVSKYSSTTCQDDCVWTTIIEAAQRSNQEVNKALGVTPPGK</sequence>
<evidence type="ECO:0000313" key="2">
    <source>
        <dbReference type="EMBL" id="WMW03904.1"/>
    </source>
</evidence>
<evidence type="ECO:0000313" key="3">
    <source>
        <dbReference type="Proteomes" id="UP001183127"/>
    </source>
</evidence>
<evidence type="ECO:0008006" key="4">
    <source>
        <dbReference type="Google" id="ProtNLM"/>
    </source>
</evidence>